<dbReference type="AlphaFoldDB" id="A0A4C1TJ28"/>
<sequence length="335" mass="37573">MADSNGQGHCGNDPPLRVGYRSSTDIKVKPILTWLQLLLLHSRARGSGCARDEALKATPTVYLNIQKANAGRSRRRRRQQPRCRLEFIKLYLKVQLNIKFPKPFRRVLTVTVGIASRRAHSNNTINMIPTRFVTVKKWTPLTHCPKLQNPAPLHRHRRGRPRARAPTASRDRCEAPRRPLIPSTKLTHLTFSLANTDCGRAESRDIPFRRDTKGDASFAHRLSARRRTKAKYTAHSSAQRPECAAPSKRGCSNCHKIIRCPHISCETTRVNVTVKIYSQIKRSDLVLKIRVGAHRTRDSGRGPATAGGAFENSISLVRNAIAVPRCACGRTPTNI</sequence>
<comment type="caution">
    <text evidence="2">The sequence shown here is derived from an EMBL/GenBank/DDBJ whole genome shotgun (WGS) entry which is preliminary data.</text>
</comment>
<feature type="region of interest" description="Disordered" evidence="1">
    <location>
        <begin position="225"/>
        <end position="249"/>
    </location>
</feature>
<evidence type="ECO:0000313" key="2">
    <source>
        <dbReference type="EMBL" id="GBP13600.1"/>
    </source>
</evidence>
<feature type="compositionally biased region" description="Basic residues" evidence="1">
    <location>
        <begin position="153"/>
        <end position="163"/>
    </location>
</feature>
<keyword evidence="3" id="KW-1185">Reference proteome</keyword>
<reference evidence="2 3" key="1">
    <citation type="journal article" date="2019" name="Commun. Biol.">
        <title>The bagworm genome reveals a unique fibroin gene that provides high tensile strength.</title>
        <authorList>
            <person name="Kono N."/>
            <person name="Nakamura H."/>
            <person name="Ohtoshi R."/>
            <person name="Tomita M."/>
            <person name="Numata K."/>
            <person name="Arakawa K."/>
        </authorList>
    </citation>
    <scope>NUCLEOTIDE SEQUENCE [LARGE SCALE GENOMIC DNA]</scope>
</reference>
<dbReference type="EMBL" id="BGZK01000058">
    <property type="protein sequence ID" value="GBP13600.1"/>
    <property type="molecule type" value="Genomic_DNA"/>
</dbReference>
<evidence type="ECO:0000256" key="1">
    <source>
        <dbReference type="SAM" id="MobiDB-lite"/>
    </source>
</evidence>
<accession>A0A4C1TJ28</accession>
<dbReference type="Proteomes" id="UP000299102">
    <property type="component" value="Unassembled WGS sequence"/>
</dbReference>
<protein>
    <submittedName>
        <fullName evidence="2">Uncharacterized protein</fullName>
    </submittedName>
</protein>
<feature type="region of interest" description="Disordered" evidence="1">
    <location>
        <begin position="146"/>
        <end position="175"/>
    </location>
</feature>
<name>A0A4C1TJ28_EUMVA</name>
<organism evidence="2 3">
    <name type="scientific">Eumeta variegata</name>
    <name type="common">Bagworm moth</name>
    <name type="synonym">Eumeta japonica</name>
    <dbReference type="NCBI Taxonomy" id="151549"/>
    <lineage>
        <taxon>Eukaryota</taxon>
        <taxon>Metazoa</taxon>
        <taxon>Ecdysozoa</taxon>
        <taxon>Arthropoda</taxon>
        <taxon>Hexapoda</taxon>
        <taxon>Insecta</taxon>
        <taxon>Pterygota</taxon>
        <taxon>Neoptera</taxon>
        <taxon>Endopterygota</taxon>
        <taxon>Lepidoptera</taxon>
        <taxon>Glossata</taxon>
        <taxon>Ditrysia</taxon>
        <taxon>Tineoidea</taxon>
        <taxon>Psychidae</taxon>
        <taxon>Oiketicinae</taxon>
        <taxon>Eumeta</taxon>
    </lineage>
</organism>
<proteinExistence type="predicted"/>
<evidence type="ECO:0000313" key="3">
    <source>
        <dbReference type="Proteomes" id="UP000299102"/>
    </source>
</evidence>
<gene>
    <name evidence="2" type="ORF">EVAR_6940_1</name>
</gene>